<protein>
    <recommendedName>
        <fullName evidence="1">Methyltransferase type 11 domain-containing protein</fullName>
    </recommendedName>
</protein>
<dbReference type="SUPFAM" id="SSF53335">
    <property type="entry name" value="S-adenosyl-L-methionine-dependent methyltransferases"/>
    <property type="match status" value="2"/>
</dbReference>
<dbReference type="AlphaFoldDB" id="A0A7M7KN91"/>
<dbReference type="OMA" id="AYPRGTW"/>
<dbReference type="InterPro" id="IPR013216">
    <property type="entry name" value="Methyltransf_11"/>
</dbReference>
<dbReference type="KEGG" id="vde:111251280"/>
<evidence type="ECO:0000313" key="3">
    <source>
        <dbReference type="Proteomes" id="UP000594260"/>
    </source>
</evidence>
<dbReference type="GeneID" id="111251280"/>
<dbReference type="CDD" id="cd02440">
    <property type="entry name" value="AdoMet_MTases"/>
    <property type="match status" value="2"/>
</dbReference>
<dbReference type="EnsemblMetazoa" id="XM_022807719">
    <property type="protein sequence ID" value="XP_022663454"/>
    <property type="gene ID" value="LOC111251280"/>
</dbReference>
<name>A0A7M7KN91_VARDE</name>
<dbReference type="InterPro" id="IPR052356">
    <property type="entry name" value="Thiol_S-MT"/>
</dbReference>
<dbReference type="PANTHER" id="PTHR45036:SF1">
    <property type="entry name" value="METHYLTRANSFERASE LIKE 7A"/>
    <property type="match status" value="1"/>
</dbReference>
<dbReference type="Proteomes" id="UP000594260">
    <property type="component" value="Unplaced"/>
</dbReference>
<accession>A0A7M7KN91</accession>
<organism evidence="2 3">
    <name type="scientific">Varroa destructor</name>
    <name type="common">Honeybee mite</name>
    <dbReference type="NCBI Taxonomy" id="109461"/>
    <lineage>
        <taxon>Eukaryota</taxon>
        <taxon>Metazoa</taxon>
        <taxon>Ecdysozoa</taxon>
        <taxon>Arthropoda</taxon>
        <taxon>Chelicerata</taxon>
        <taxon>Arachnida</taxon>
        <taxon>Acari</taxon>
        <taxon>Parasitiformes</taxon>
        <taxon>Mesostigmata</taxon>
        <taxon>Gamasina</taxon>
        <taxon>Dermanyssoidea</taxon>
        <taxon>Varroidae</taxon>
        <taxon>Varroa</taxon>
    </lineage>
</organism>
<dbReference type="InParanoid" id="A0A7M7KN91"/>
<dbReference type="InterPro" id="IPR029063">
    <property type="entry name" value="SAM-dependent_MTases_sf"/>
</dbReference>
<proteinExistence type="predicted"/>
<reference evidence="2" key="1">
    <citation type="submission" date="2021-01" db="UniProtKB">
        <authorList>
            <consortium name="EnsemblMetazoa"/>
        </authorList>
    </citation>
    <scope>IDENTIFICATION</scope>
</reference>
<evidence type="ECO:0000259" key="1">
    <source>
        <dbReference type="Pfam" id="PF08241"/>
    </source>
</evidence>
<keyword evidence="3" id="KW-1185">Reference proteome</keyword>
<dbReference type="OrthoDB" id="6423379at2759"/>
<dbReference type="Gene3D" id="3.40.50.150">
    <property type="entry name" value="Vaccinia Virus protein VP39"/>
    <property type="match status" value="2"/>
</dbReference>
<dbReference type="Pfam" id="PF08241">
    <property type="entry name" value="Methyltransf_11"/>
    <property type="match status" value="2"/>
</dbReference>
<sequence length="572" mass="66100">MLNVTNDRLSLVKAFEKTRKIELLLTGSFGAAVMAAEIKLNQLVTHLSEIRTTLIENRRFIVVPAAAVLGYVLLRDPIRDGCDRFYSWYYANYCVEIFRKTLGGFRQELKDHLSRQHCQDPQPHNDTRLRILEIGMGSGFNLDCYPKSSRVVGIEPNPYLIDTLLEKQKSHPELVRVIRGYAEDLADIQDESIDAVVSTLVLCSVRDVDKAVQEAKRVLVKGGRLYLFEHVLDSFDFKRRLAQRLLNPFWRFLFDGCEISRDVKTSLLRHEFQTKVKHMMSRFKAGRRRTSLCAGRGWRSQMAYGMSSTREALSQLLAYIPKLRSSMVQSRRYVVISIAGLMSYYVLRGYIKDRLDRHFFFLYTETYLEAIDHALLNFRESMKDLMIKQNVRSRQGSEDGELRILEIGMGPGSSLDFFSEDSYVVAVEPNPYFVELLLKKQKKYHNLKRIILGGAEDLSSIDNESIDAVVSTLVLCSVRHLDKTLQEVQRVLVKGGRFYFFEHVADTAYSKRYIFQIVLNPFWRIYYDGCNINRNTKAALLRFGFQLTAVTEGDGFFNYFVNNYIEGYATKL</sequence>
<dbReference type="RefSeq" id="XP_022663454.1">
    <property type="nucleotide sequence ID" value="XM_022807719.1"/>
</dbReference>
<evidence type="ECO:0000313" key="2">
    <source>
        <dbReference type="EnsemblMetazoa" id="XP_022663454"/>
    </source>
</evidence>
<dbReference type="GO" id="GO:0008757">
    <property type="term" value="F:S-adenosylmethionine-dependent methyltransferase activity"/>
    <property type="evidence" value="ECO:0007669"/>
    <property type="project" value="InterPro"/>
</dbReference>
<feature type="domain" description="Methyltransferase type 11" evidence="1">
    <location>
        <begin position="132"/>
        <end position="227"/>
    </location>
</feature>
<dbReference type="PANTHER" id="PTHR45036">
    <property type="entry name" value="METHYLTRANSFERASE LIKE 7B"/>
    <property type="match status" value="1"/>
</dbReference>
<feature type="domain" description="Methyltransferase type 11" evidence="1">
    <location>
        <begin position="405"/>
        <end position="500"/>
    </location>
</feature>